<dbReference type="GO" id="GO:0000155">
    <property type="term" value="F:phosphorelay sensor kinase activity"/>
    <property type="evidence" value="ECO:0007669"/>
    <property type="project" value="InterPro"/>
</dbReference>
<keyword evidence="1" id="KW-0812">Transmembrane</keyword>
<sequence length="397" mass="45521">METNLSMHNEKTGYWSSFAGWLGQQARPFVARWWLWIVLVVSPAYLVYYFTESSLEKRISIGIQKAEKRDRALAKETGQKASSSYRAGILIGTTVRLIVNEWPTLLLIALLIAALLRLHYLYVFQVLFERDAIGRRVYVVVAVVGWLTLAAIFSMLIGQRGAEYDYHWTLANSFVLMNIGYSLVTSWQNSRRRQQALIQQRIQAELDALKAQVNPHFLFNSLNNIYGTAIVENSPRTAESIQQLSGIVRYVMEESRQKTTDIQRELRFIDDYVELQRVRIPDQANIRIDTDIQWDEKPAQIVPLLLNPLIENAFKYGISIQQPCFVRIRLRVQDNSLHLGIENSILPRTDLEKGTGLGLANVRQRLALAYPNQHTLRITDQNDTFSVDLSINLTPNG</sequence>
<keyword evidence="4" id="KW-1185">Reference proteome</keyword>
<evidence type="ECO:0000313" key="3">
    <source>
        <dbReference type="EMBL" id="RYC67587.1"/>
    </source>
</evidence>
<reference evidence="3 4" key="1">
    <citation type="submission" date="2019-01" db="EMBL/GenBank/DDBJ databases">
        <title>Spirosoma flava sp. nov., a propanil-degrading bacterium isolated from herbicide-contaminated soil.</title>
        <authorList>
            <person name="Zhang L."/>
            <person name="Jiang J.-D."/>
        </authorList>
    </citation>
    <scope>NUCLEOTIDE SEQUENCE [LARGE SCALE GENOMIC DNA]</scope>
    <source>
        <strain evidence="3 4">TY50</strain>
    </source>
</reference>
<dbReference type="InterPro" id="IPR036890">
    <property type="entry name" value="HATPase_C_sf"/>
</dbReference>
<dbReference type="GO" id="GO:0016020">
    <property type="term" value="C:membrane"/>
    <property type="evidence" value="ECO:0007669"/>
    <property type="project" value="InterPro"/>
</dbReference>
<feature type="domain" description="Signal transduction histidine kinase internal region" evidence="2">
    <location>
        <begin position="204"/>
        <end position="283"/>
    </location>
</feature>
<dbReference type="InterPro" id="IPR050640">
    <property type="entry name" value="Bact_2-comp_sensor_kinase"/>
</dbReference>
<organism evidence="3 4">
    <name type="scientific">Spirosoma sordidisoli</name>
    <dbReference type="NCBI Taxonomy" id="2502893"/>
    <lineage>
        <taxon>Bacteria</taxon>
        <taxon>Pseudomonadati</taxon>
        <taxon>Bacteroidota</taxon>
        <taxon>Cytophagia</taxon>
        <taxon>Cytophagales</taxon>
        <taxon>Cytophagaceae</taxon>
        <taxon>Spirosoma</taxon>
    </lineage>
</organism>
<name>A0A4Q2UEJ8_9BACT</name>
<feature type="transmembrane region" description="Helical" evidence="1">
    <location>
        <begin position="33"/>
        <end position="51"/>
    </location>
</feature>
<keyword evidence="1" id="KW-0472">Membrane</keyword>
<dbReference type="PANTHER" id="PTHR34220">
    <property type="entry name" value="SENSOR HISTIDINE KINASE YPDA"/>
    <property type="match status" value="1"/>
</dbReference>
<accession>A0A4Q2UEJ8</accession>
<evidence type="ECO:0000256" key="1">
    <source>
        <dbReference type="SAM" id="Phobius"/>
    </source>
</evidence>
<dbReference type="SUPFAM" id="SSF55874">
    <property type="entry name" value="ATPase domain of HSP90 chaperone/DNA topoisomerase II/histidine kinase"/>
    <property type="match status" value="1"/>
</dbReference>
<feature type="transmembrane region" description="Helical" evidence="1">
    <location>
        <begin position="136"/>
        <end position="157"/>
    </location>
</feature>
<gene>
    <name evidence="3" type="ORF">EQG79_23030</name>
</gene>
<dbReference type="PANTHER" id="PTHR34220:SF7">
    <property type="entry name" value="SENSOR HISTIDINE KINASE YPDA"/>
    <property type="match status" value="1"/>
</dbReference>
<dbReference type="Proteomes" id="UP000290407">
    <property type="component" value="Unassembled WGS sequence"/>
</dbReference>
<keyword evidence="3" id="KW-0808">Transferase</keyword>
<keyword evidence="3" id="KW-0418">Kinase</keyword>
<comment type="caution">
    <text evidence="3">The sequence shown here is derived from an EMBL/GenBank/DDBJ whole genome shotgun (WGS) entry which is preliminary data.</text>
</comment>
<evidence type="ECO:0000313" key="4">
    <source>
        <dbReference type="Proteomes" id="UP000290407"/>
    </source>
</evidence>
<dbReference type="AlphaFoldDB" id="A0A4Q2UEJ8"/>
<dbReference type="Gene3D" id="3.30.565.10">
    <property type="entry name" value="Histidine kinase-like ATPase, C-terminal domain"/>
    <property type="match status" value="1"/>
</dbReference>
<dbReference type="Pfam" id="PF06580">
    <property type="entry name" value="His_kinase"/>
    <property type="match status" value="1"/>
</dbReference>
<feature type="transmembrane region" description="Helical" evidence="1">
    <location>
        <begin position="169"/>
        <end position="187"/>
    </location>
</feature>
<evidence type="ECO:0000259" key="2">
    <source>
        <dbReference type="Pfam" id="PF06580"/>
    </source>
</evidence>
<dbReference type="InterPro" id="IPR010559">
    <property type="entry name" value="Sig_transdc_His_kin_internal"/>
</dbReference>
<feature type="transmembrane region" description="Helical" evidence="1">
    <location>
        <begin position="105"/>
        <end position="124"/>
    </location>
</feature>
<keyword evidence="1" id="KW-1133">Transmembrane helix</keyword>
<protein>
    <submittedName>
        <fullName evidence="3">Histidine kinase</fullName>
    </submittedName>
</protein>
<dbReference type="EMBL" id="SBLB01000007">
    <property type="protein sequence ID" value="RYC67587.1"/>
    <property type="molecule type" value="Genomic_DNA"/>
</dbReference>
<proteinExistence type="predicted"/>